<dbReference type="EMBL" id="QSMZ01000015">
    <property type="protein sequence ID" value="KAA6462246.1"/>
    <property type="molecule type" value="Genomic_DNA"/>
</dbReference>
<name>A0A9W7Q3H1_BACCE</name>
<dbReference type="Proteomes" id="UP000323321">
    <property type="component" value="Unassembled WGS sequence"/>
</dbReference>
<gene>
    <name evidence="1" type="ORF">DX932_18180</name>
</gene>
<evidence type="ECO:0000313" key="1">
    <source>
        <dbReference type="EMBL" id="KAA6462246.1"/>
    </source>
</evidence>
<proteinExistence type="predicted"/>
<comment type="caution">
    <text evidence="1">The sequence shown here is derived from an EMBL/GenBank/DDBJ whole genome shotgun (WGS) entry which is preliminary data.</text>
</comment>
<reference evidence="1 2" key="1">
    <citation type="submission" date="2018-08" db="EMBL/GenBank/DDBJ databases">
        <title>Bacillus phenotypic plasticity.</title>
        <authorList>
            <person name="Hurtado E."/>
        </authorList>
    </citation>
    <scope>NUCLEOTIDE SEQUENCE [LARGE SCALE GENOMIC DNA]</scope>
    <source>
        <strain evidence="1 2">111b</strain>
    </source>
</reference>
<dbReference type="AlphaFoldDB" id="A0A9W7Q3H1"/>
<organism evidence="1 2">
    <name type="scientific">Bacillus cereus</name>
    <dbReference type="NCBI Taxonomy" id="1396"/>
    <lineage>
        <taxon>Bacteria</taxon>
        <taxon>Bacillati</taxon>
        <taxon>Bacillota</taxon>
        <taxon>Bacilli</taxon>
        <taxon>Bacillales</taxon>
        <taxon>Bacillaceae</taxon>
        <taxon>Bacillus</taxon>
        <taxon>Bacillus cereus group</taxon>
    </lineage>
</organism>
<evidence type="ECO:0000313" key="2">
    <source>
        <dbReference type="Proteomes" id="UP000323321"/>
    </source>
</evidence>
<accession>A0A9W7Q3H1</accession>
<sequence>MFLNITAMSREVCFDKSATNNDLFGRQANCFIENFYLEKVTKGVQDIFFVN</sequence>
<protein>
    <submittedName>
        <fullName evidence="1">Acyl dehydratase</fullName>
    </submittedName>
</protein>
<dbReference type="RefSeq" id="WP_098578009.1">
    <property type="nucleotide sequence ID" value="NZ_QSMZ01000015.1"/>
</dbReference>